<dbReference type="Gene3D" id="3.40.50.1820">
    <property type="entry name" value="alpha/beta hydrolase"/>
    <property type="match status" value="1"/>
</dbReference>
<dbReference type="InterPro" id="IPR029058">
    <property type="entry name" value="AB_hydrolase_fold"/>
</dbReference>
<gene>
    <name evidence="2" type="ORF">WJU16_10340</name>
</gene>
<organism evidence="2 3">
    <name type="scientific">Chitinophaga pollutisoli</name>
    <dbReference type="NCBI Taxonomy" id="3133966"/>
    <lineage>
        <taxon>Bacteria</taxon>
        <taxon>Pseudomonadati</taxon>
        <taxon>Bacteroidota</taxon>
        <taxon>Chitinophagia</taxon>
        <taxon>Chitinophagales</taxon>
        <taxon>Chitinophagaceae</taxon>
        <taxon>Chitinophaga</taxon>
    </lineage>
</organism>
<dbReference type="SUPFAM" id="SSF53474">
    <property type="entry name" value="alpha/beta-Hydrolases"/>
    <property type="match status" value="1"/>
</dbReference>
<sequence>MTRNRFWKRLAWFAGVFFLLLNLFCAWHAWKFTHFTDTAAPRTNPNRLSAFGKLKTVVLGVDNPRPVNKGVPPVPYETITLQSDFPLEAWLVRTPHAKGTVVLFHGYSGKKSSMIDRAMILRGLGVNTLLVDFRGSGGSGGNYTTVGFQEARDVKAAYDYLRKSGEPNIWLLGTSLGAAAVLKAVKDGGVEPKGVILEAPFATLYEATCARFRAVNAPEFPFAGMVVFWGGAIHGFWGFGHQPMEDARAAKMPALVLYGEKDERVERWEIDAVFENLGGRKELVTFPGAGHVNFLSRHRPEWTAALREFIRTE</sequence>
<reference evidence="3" key="1">
    <citation type="submission" date="2024-03" db="EMBL/GenBank/DDBJ databases">
        <title>Chitinophaga horti sp. nov., isolated from garden soil.</title>
        <authorList>
            <person name="Lee D.S."/>
            <person name="Han D.M."/>
            <person name="Baek J.H."/>
            <person name="Choi D.G."/>
            <person name="Jeon J.H."/>
            <person name="Jeon C.O."/>
        </authorList>
    </citation>
    <scope>NUCLEOTIDE SEQUENCE [LARGE SCALE GENOMIC DNA]</scope>
    <source>
        <strain evidence="3">GPA1</strain>
    </source>
</reference>
<evidence type="ECO:0000259" key="1">
    <source>
        <dbReference type="Pfam" id="PF12146"/>
    </source>
</evidence>
<proteinExistence type="predicted"/>
<keyword evidence="3" id="KW-1185">Reference proteome</keyword>
<dbReference type="PANTHER" id="PTHR12277">
    <property type="entry name" value="ALPHA/BETA HYDROLASE DOMAIN-CONTAINING PROTEIN"/>
    <property type="match status" value="1"/>
</dbReference>
<dbReference type="GO" id="GO:0016787">
    <property type="term" value="F:hydrolase activity"/>
    <property type="evidence" value="ECO:0007669"/>
    <property type="project" value="UniProtKB-KW"/>
</dbReference>
<evidence type="ECO:0000313" key="3">
    <source>
        <dbReference type="Proteomes" id="UP001485459"/>
    </source>
</evidence>
<dbReference type="EMBL" id="CP149822">
    <property type="protein sequence ID" value="WZN43430.1"/>
    <property type="molecule type" value="Genomic_DNA"/>
</dbReference>
<accession>A0ABZ2YVY9</accession>
<feature type="domain" description="Serine aminopeptidase S33" evidence="1">
    <location>
        <begin position="96"/>
        <end position="204"/>
    </location>
</feature>
<keyword evidence="2" id="KW-0378">Hydrolase</keyword>
<dbReference type="RefSeq" id="WP_341838239.1">
    <property type="nucleotide sequence ID" value="NZ_CP149822.1"/>
</dbReference>
<protein>
    <submittedName>
        <fullName evidence="2">Alpha/beta fold hydrolase</fullName>
    </submittedName>
</protein>
<evidence type="ECO:0000313" key="2">
    <source>
        <dbReference type="EMBL" id="WZN43430.1"/>
    </source>
</evidence>
<dbReference type="Pfam" id="PF12146">
    <property type="entry name" value="Hydrolase_4"/>
    <property type="match status" value="1"/>
</dbReference>
<dbReference type="Proteomes" id="UP001485459">
    <property type="component" value="Chromosome"/>
</dbReference>
<dbReference type="InterPro" id="IPR022742">
    <property type="entry name" value="Hydrolase_4"/>
</dbReference>
<name>A0ABZ2YVY9_9BACT</name>